<evidence type="ECO:0000256" key="2">
    <source>
        <dbReference type="SAM" id="SignalP"/>
    </source>
</evidence>
<feature type="compositionally biased region" description="Low complexity" evidence="1">
    <location>
        <begin position="205"/>
        <end position="381"/>
    </location>
</feature>
<evidence type="ECO:0000256" key="1">
    <source>
        <dbReference type="SAM" id="MobiDB-lite"/>
    </source>
</evidence>
<feature type="compositionally biased region" description="Basic residues" evidence="1">
    <location>
        <begin position="383"/>
        <end position="396"/>
    </location>
</feature>
<evidence type="ECO:0000313" key="3">
    <source>
        <dbReference type="EMBL" id="KXJ88677.1"/>
    </source>
</evidence>
<feature type="chain" id="PRO_5007293160" description="CBM-cenC domain-containing protein" evidence="2">
    <location>
        <begin position="22"/>
        <end position="396"/>
    </location>
</feature>
<dbReference type="STRING" id="196109.A0A136IUT7"/>
<organism evidence="3 4">
    <name type="scientific">Microdochium bolleyi</name>
    <dbReference type="NCBI Taxonomy" id="196109"/>
    <lineage>
        <taxon>Eukaryota</taxon>
        <taxon>Fungi</taxon>
        <taxon>Dikarya</taxon>
        <taxon>Ascomycota</taxon>
        <taxon>Pezizomycotina</taxon>
        <taxon>Sordariomycetes</taxon>
        <taxon>Xylariomycetidae</taxon>
        <taxon>Xylariales</taxon>
        <taxon>Microdochiaceae</taxon>
        <taxon>Microdochium</taxon>
    </lineage>
</organism>
<dbReference type="Gene3D" id="2.60.120.260">
    <property type="entry name" value="Galactose-binding domain-like"/>
    <property type="match status" value="1"/>
</dbReference>
<dbReference type="SUPFAM" id="SSF49785">
    <property type="entry name" value="Galactose-binding domain-like"/>
    <property type="match status" value="1"/>
</dbReference>
<dbReference type="OrthoDB" id="3565477at2759"/>
<name>A0A136IUT7_9PEZI</name>
<dbReference type="Proteomes" id="UP000070501">
    <property type="component" value="Unassembled WGS sequence"/>
</dbReference>
<accession>A0A136IUT7</accession>
<keyword evidence="2" id="KW-0732">Signal</keyword>
<gene>
    <name evidence="3" type="ORF">Micbo1qcDRAFT_197079</name>
</gene>
<dbReference type="AlphaFoldDB" id="A0A136IUT7"/>
<feature type="compositionally biased region" description="Pro residues" evidence="1">
    <location>
        <begin position="194"/>
        <end position="204"/>
    </location>
</feature>
<dbReference type="EMBL" id="KQ964257">
    <property type="protein sequence ID" value="KXJ88677.1"/>
    <property type="molecule type" value="Genomic_DNA"/>
</dbReference>
<keyword evidence="4" id="KW-1185">Reference proteome</keyword>
<evidence type="ECO:0008006" key="5">
    <source>
        <dbReference type="Google" id="ProtNLM"/>
    </source>
</evidence>
<sequence length="396" mass="40447">MGRLATIASWAAALSSSIVVAQAPGCTTQNAPNLLVNPSWEDGTSGWTYTVPGGIVSVTDAQALDGSKSLLLPSQASYSLVQQTLNNLVIGETYDISLSFNGVVNPQYAVTEQCIMYLYHDSLTTSNLIQQRVFPFSRSTNTGWQTFGGSYTATSSTLTLGYYASCTPYRTPTIYNLYIDNAIVRGPPVEVCPTPEPTPTPTPTPTSTSQTTTSTTSSSSDPATTSSTTDSSSTTSSSTSSSTTESSSTTSSSTTSSSTTSSTIDPSSSTSSSTTSSTTSSSASSSTTDASSTTSSTTDSNTAASSTTSTAASSTTASSTDTTSTTTSSTTTSSTDASSTSSSSSSLSTSSQVSISTSTTTTGLPYPTKSTPSSHPTASPTRRPCRPKKMRIVASE</sequence>
<feature type="signal peptide" evidence="2">
    <location>
        <begin position="1"/>
        <end position="21"/>
    </location>
</feature>
<feature type="region of interest" description="Disordered" evidence="1">
    <location>
        <begin position="189"/>
        <end position="396"/>
    </location>
</feature>
<dbReference type="InterPro" id="IPR008979">
    <property type="entry name" value="Galactose-bd-like_sf"/>
</dbReference>
<dbReference type="InParanoid" id="A0A136IUT7"/>
<evidence type="ECO:0000313" key="4">
    <source>
        <dbReference type="Proteomes" id="UP000070501"/>
    </source>
</evidence>
<reference evidence="4" key="1">
    <citation type="submission" date="2016-02" db="EMBL/GenBank/DDBJ databases">
        <title>Draft genome sequence of Microdochium bolleyi, a fungal endophyte of beachgrass.</title>
        <authorList>
            <consortium name="DOE Joint Genome Institute"/>
            <person name="David A.S."/>
            <person name="May G."/>
            <person name="Haridas S."/>
            <person name="Lim J."/>
            <person name="Wang M."/>
            <person name="Labutti K."/>
            <person name="Lipzen A."/>
            <person name="Barry K."/>
            <person name="Grigoriev I.V."/>
        </authorList>
    </citation>
    <scope>NUCLEOTIDE SEQUENCE [LARGE SCALE GENOMIC DNA]</scope>
    <source>
        <strain evidence="4">J235TASD1</strain>
    </source>
</reference>
<protein>
    <recommendedName>
        <fullName evidence="5">CBM-cenC domain-containing protein</fullName>
    </recommendedName>
</protein>
<proteinExistence type="predicted"/>